<evidence type="ECO:0000259" key="16">
    <source>
        <dbReference type="PROSITE" id="PS51066"/>
    </source>
</evidence>
<dbReference type="EMBL" id="PVTO01000002">
    <property type="protein sequence ID" value="PRY84003.1"/>
    <property type="molecule type" value="Genomic_DNA"/>
</dbReference>
<dbReference type="Pfam" id="PF01149">
    <property type="entry name" value="Fapy_DNA_glyco"/>
    <property type="match status" value="1"/>
</dbReference>
<dbReference type="OrthoDB" id="9800855at2"/>
<evidence type="ECO:0000256" key="12">
    <source>
        <dbReference type="ARBA" id="ARBA00023268"/>
    </source>
</evidence>
<dbReference type="InterPro" id="IPR012319">
    <property type="entry name" value="FPG_cat"/>
</dbReference>
<keyword evidence="9 15" id="KW-0238">DNA-binding</keyword>
<dbReference type="GO" id="GO:0034039">
    <property type="term" value="F:8-oxo-7,8-dihydroguanine DNA N-glycosylase activity"/>
    <property type="evidence" value="ECO:0007669"/>
    <property type="project" value="TreeGrafter"/>
</dbReference>
<dbReference type="InterPro" id="IPR035937">
    <property type="entry name" value="FPG_N"/>
</dbReference>
<evidence type="ECO:0000256" key="15">
    <source>
        <dbReference type="HAMAP-Rule" id="MF_00103"/>
    </source>
</evidence>
<evidence type="ECO:0000256" key="11">
    <source>
        <dbReference type="ARBA" id="ARBA00023239"/>
    </source>
</evidence>
<dbReference type="EC" id="3.2.2.23" evidence="15"/>
<sequence length="273" mass="30738">MPELPEVENVKKGLKELVINKQIKYVTVLWGNIVKDPIVETFISEIKGQRIITIERRGKFLLFVLDDYVLISHLRMEGKFRVEQSSVPLTKHTHIIFTLDTGEELRYLDVRKFGRMSLVDKNRVSLHPSLASLGPEPVCEELTVEKIRLFLSNKKRSIKSCLLDQKMVAGIGNIYADEILFASGIHPARIGESLTSTEISKLHHDIIDIMEKAVASGGTTIRTYSNAYGREGSFQQNLKVYGKAGTACVNCQTPINKIKIAQRGTHFCPNCQI</sequence>
<comment type="similarity">
    <text evidence="2 15">Belongs to the FPG family.</text>
</comment>
<comment type="subunit">
    <text evidence="3 15">Monomer.</text>
</comment>
<keyword evidence="13 15" id="KW-0326">Glycosidase</keyword>
<reference evidence="18 19" key="1">
    <citation type="submission" date="2018-03" db="EMBL/GenBank/DDBJ databases">
        <title>Genomic Encyclopedia of Archaeal and Bacterial Type Strains, Phase II (KMG-II): from individual species to whole genera.</title>
        <authorList>
            <person name="Goeker M."/>
        </authorList>
    </citation>
    <scope>NUCLEOTIDE SEQUENCE [LARGE SCALE GENOMIC DNA]</scope>
    <source>
        <strain evidence="18 19">DSM 13175</strain>
    </source>
</reference>
<dbReference type="Gene3D" id="3.20.190.10">
    <property type="entry name" value="MutM-like, N-terminal"/>
    <property type="match status" value="1"/>
</dbReference>
<dbReference type="SUPFAM" id="SSF57716">
    <property type="entry name" value="Glucocorticoid receptor-like (DNA-binding domain)"/>
    <property type="match status" value="1"/>
</dbReference>
<dbReference type="GO" id="GO:0008270">
    <property type="term" value="F:zinc ion binding"/>
    <property type="evidence" value="ECO:0007669"/>
    <property type="project" value="UniProtKB-UniRule"/>
</dbReference>
<dbReference type="InterPro" id="IPR010979">
    <property type="entry name" value="Ribosomal_uS13-like_H2TH"/>
</dbReference>
<evidence type="ECO:0000256" key="6">
    <source>
        <dbReference type="ARBA" id="ARBA00022771"/>
    </source>
</evidence>
<keyword evidence="8 15" id="KW-0862">Zinc</keyword>
<keyword evidence="4 15" id="KW-0479">Metal-binding</keyword>
<dbReference type="FunFam" id="1.10.8.50:FF:000003">
    <property type="entry name" value="Formamidopyrimidine-DNA glycosylase"/>
    <property type="match status" value="1"/>
</dbReference>
<feature type="binding site" evidence="15">
    <location>
        <position position="154"/>
    </location>
    <ligand>
        <name>DNA</name>
        <dbReference type="ChEBI" id="CHEBI:16991"/>
    </ligand>
</feature>
<dbReference type="NCBIfam" id="TIGR00577">
    <property type="entry name" value="fpg"/>
    <property type="match status" value="1"/>
</dbReference>
<feature type="domain" description="Formamidopyrimidine-DNA glycosylase catalytic" evidence="17">
    <location>
        <begin position="2"/>
        <end position="114"/>
    </location>
</feature>
<accession>A0A2T0WBB9</accession>
<evidence type="ECO:0000256" key="5">
    <source>
        <dbReference type="ARBA" id="ARBA00022763"/>
    </source>
</evidence>
<comment type="cofactor">
    <cofactor evidence="15">
        <name>Zn(2+)</name>
        <dbReference type="ChEBI" id="CHEBI:29105"/>
    </cofactor>
    <text evidence="15">Binds 1 zinc ion per subunit.</text>
</comment>
<dbReference type="InterPro" id="IPR020629">
    <property type="entry name" value="FPG_Glyclase"/>
</dbReference>
<evidence type="ECO:0000256" key="10">
    <source>
        <dbReference type="ARBA" id="ARBA00023204"/>
    </source>
</evidence>
<keyword evidence="19" id="KW-1185">Reference proteome</keyword>
<dbReference type="GO" id="GO:0140078">
    <property type="term" value="F:class I DNA-(apurinic or apyrimidinic site) endonuclease activity"/>
    <property type="evidence" value="ECO:0007669"/>
    <property type="project" value="UniProtKB-EC"/>
</dbReference>
<comment type="caution">
    <text evidence="18">The sequence shown here is derived from an EMBL/GenBank/DDBJ whole genome shotgun (WGS) entry which is preliminary data.</text>
</comment>
<dbReference type="InterPro" id="IPR000214">
    <property type="entry name" value="Znf_DNA_glyclase/AP_lyase"/>
</dbReference>
<evidence type="ECO:0000256" key="13">
    <source>
        <dbReference type="ARBA" id="ARBA00023295"/>
    </source>
</evidence>
<dbReference type="InterPro" id="IPR015886">
    <property type="entry name" value="H2TH_FPG"/>
</dbReference>
<dbReference type="SMART" id="SM01232">
    <property type="entry name" value="H2TH"/>
    <property type="match status" value="1"/>
</dbReference>
<dbReference type="GO" id="GO:0003684">
    <property type="term" value="F:damaged DNA binding"/>
    <property type="evidence" value="ECO:0007669"/>
    <property type="project" value="InterPro"/>
</dbReference>
<keyword evidence="6 15" id="KW-0863">Zinc-finger</keyword>
<feature type="domain" description="FPG-type" evidence="16">
    <location>
        <begin position="239"/>
        <end position="273"/>
    </location>
</feature>
<evidence type="ECO:0000256" key="3">
    <source>
        <dbReference type="ARBA" id="ARBA00011245"/>
    </source>
</evidence>
<feature type="binding site" evidence="15">
    <location>
        <position position="111"/>
    </location>
    <ligand>
        <name>DNA</name>
        <dbReference type="ChEBI" id="CHEBI:16991"/>
    </ligand>
</feature>
<name>A0A2T0WBB9_9LACT</name>
<dbReference type="SUPFAM" id="SSF46946">
    <property type="entry name" value="S13-like H2TH domain"/>
    <property type="match status" value="1"/>
</dbReference>
<keyword evidence="5 15" id="KW-0227">DNA damage</keyword>
<dbReference type="RefSeq" id="WP_106190783.1">
    <property type="nucleotide sequence ID" value="NZ_PVTO01000002.1"/>
</dbReference>
<dbReference type="PROSITE" id="PS51066">
    <property type="entry name" value="ZF_FPG_2"/>
    <property type="match status" value="1"/>
</dbReference>
<keyword evidence="7 15" id="KW-0378">Hydrolase</keyword>
<dbReference type="PROSITE" id="PS51068">
    <property type="entry name" value="FPG_CAT"/>
    <property type="match status" value="1"/>
</dbReference>
<keyword evidence="12 15" id="KW-0511">Multifunctional enzyme</keyword>
<feature type="active site" description="Schiff-base intermediate with DNA" evidence="15">
    <location>
        <position position="2"/>
    </location>
</feature>
<dbReference type="Gene3D" id="1.10.8.50">
    <property type="match status" value="1"/>
</dbReference>
<comment type="function">
    <text evidence="15">Involved in base excision repair of DNA damaged by oxidation or by mutagenic agents. Acts as DNA glycosylase that recognizes and removes damaged bases. Has a preference for oxidized purines, such as 7,8-dihydro-8-oxoguanine (8-oxoG). Has AP (apurinic/apyrimidinic) lyase activity and introduces nicks in the DNA strand. Cleaves the DNA backbone by beta-delta elimination to generate a single-strand break at the site of the removed base with both 3'- and 5'-phosphates.</text>
</comment>
<dbReference type="NCBIfam" id="NF002211">
    <property type="entry name" value="PRK01103.1"/>
    <property type="match status" value="1"/>
</dbReference>
<keyword evidence="10 15" id="KW-0234">DNA repair</keyword>
<dbReference type="Proteomes" id="UP000238205">
    <property type="component" value="Unassembled WGS sequence"/>
</dbReference>
<comment type="catalytic activity">
    <reaction evidence="14 15">
        <text>2'-deoxyribonucleotide-(2'-deoxyribose 5'-phosphate)-2'-deoxyribonucleotide-DNA = a 3'-end 2'-deoxyribonucleotide-(2,3-dehydro-2,3-deoxyribose 5'-phosphate)-DNA + a 5'-end 5'-phospho-2'-deoxyribonucleoside-DNA + H(+)</text>
        <dbReference type="Rhea" id="RHEA:66592"/>
        <dbReference type="Rhea" id="RHEA-COMP:13180"/>
        <dbReference type="Rhea" id="RHEA-COMP:16897"/>
        <dbReference type="Rhea" id="RHEA-COMP:17067"/>
        <dbReference type="ChEBI" id="CHEBI:15378"/>
        <dbReference type="ChEBI" id="CHEBI:136412"/>
        <dbReference type="ChEBI" id="CHEBI:157695"/>
        <dbReference type="ChEBI" id="CHEBI:167181"/>
        <dbReference type="EC" id="4.2.99.18"/>
    </reaction>
</comment>
<dbReference type="GO" id="GO:0006284">
    <property type="term" value="P:base-excision repair"/>
    <property type="evidence" value="ECO:0007669"/>
    <property type="project" value="InterPro"/>
</dbReference>
<dbReference type="EC" id="4.2.99.18" evidence="15"/>
<evidence type="ECO:0000256" key="7">
    <source>
        <dbReference type="ARBA" id="ARBA00022801"/>
    </source>
</evidence>
<dbReference type="SUPFAM" id="SSF81624">
    <property type="entry name" value="N-terminal domain of MutM-like DNA repair proteins"/>
    <property type="match status" value="1"/>
</dbReference>
<protein>
    <recommendedName>
        <fullName evidence="15">Formamidopyrimidine-DNA glycosylase</fullName>
        <shortName evidence="15">Fapy-DNA glycosylase</shortName>
        <ecNumber evidence="15">3.2.2.23</ecNumber>
    </recommendedName>
    <alternativeName>
        <fullName evidence="15">DNA-(apurinic or apyrimidinic site) lyase MutM</fullName>
        <shortName evidence="15">AP lyase MutM</shortName>
        <ecNumber evidence="15">4.2.99.18</ecNumber>
    </alternativeName>
</protein>
<evidence type="ECO:0000256" key="14">
    <source>
        <dbReference type="ARBA" id="ARBA00044632"/>
    </source>
</evidence>
<comment type="catalytic activity">
    <reaction evidence="1 15">
        <text>Hydrolysis of DNA containing ring-opened 7-methylguanine residues, releasing 2,6-diamino-4-hydroxy-5-(N-methyl)formamidopyrimidine.</text>
        <dbReference type="EC" id="3.2.2.23"/>
    </reaction>
</comment>
<dbReference type="InterPro" id="IPR010663">
    <property type="entry name" value="Znf_FPG/IleRS"/>
</dbReference>
<dbReference type="CDD" id="cd08966">
    <property type="entry name" value="EcFpg-like_N"/>
    <property type="match status" value="1"/>
</dbReference>
<evidence type="ECO:0000256" key="2">
    <source>
        <dbReference type="ARBA" id="ARBA00009409"/>
    </source>
</evidence>
<feature type="active site" description="Proton donor; for delta-elimination activity" evidence="15">
    <location>
        <position position="263"/>
    </location>
</feature>
<dbReference type="HAMAP" id="MF_00103">
    <property type="entry name" value="Fapy_DNA_glycosyl"/>
    <property type="match status" value="1"/>
</dbReference>
<evidence type="ECO:0000313" key="19">
    <source>
        <dbReference type="Proteomes" id="UP000238205"/>
    </source>
</evidence>
<feature type="active site" description="Proton donor" evidence="15">
    <location>
        <position position="3"/>
    </location>
</feature>
<dbReference type="Pfam" id="PF06831">
    <property type="entry name" value="H2TH"/>
    <property type="match status" value="1"/>
</dbReference>
<evidence type="ECO:0000256" key="4">
    <source>
        <dbReference type="ARBA" id="ARBA00022723"/>
    </source>
</evidence>
<proteinExistence type="inferred from homology"/>
<feature type="active site" description="Proton donor; for beta-elimination activity" evidence="15">
    <location>
        <position position="59"/>
    </location>
</feature>
<keyword evidence="11 15" id="KW-0456">Lyase</keyword>
<evidence type="ECO:0000256" key="1">
    <source>
        <dbReference type="ARBA" id="ARBA00001668"/>
    </source>
</evidence>
<dbReference type="SMART" id="SM00898">
    <property type="entry name" value="Fapy_DNA_glyco"/>
    <property type="match status" value="1"/>
</dbReference>
<feature type="binding site" evidence="15">
    <location>
        <position position="92"/>
    </location>
    <ligand>
        <name>DNA</name>
        <dbReference type="ChEBI" id="CHEBI:16991"/>
    </ligand>
</feature>
<gene>
    <name evidence="15" type="primary">mutM</name>
    <name evidence="15" type="synonym">fpg</name>
    <name evidence="18" type="ORF">CLV38_102192</name>
</gene>
<evidence type="ECO:0000256" key="9">
    <source>
        <dbReference type="ARBA" id="ARBA00023125"/>
    </source>
</evidence>
<dbReference type="PANTHER" id="PTHR22993:SF9">
    <property type="entry name" value="FORMAMIDOPYRIMIDINE-DNA GLYCOSYLASE"/>
    <property type="match status" value="1"/>
</dbReference>
<dbReference type="GO" id="GO:0003690">
    <property type="term" value="F:double-stranded DNA binding"/>
    <property type="evidence" value="ECO:0007669"/>
    <property type="project" value="UniProtKB-ARBA"/>
</dbReference>
<evidence type="ECO:0000313" key="18">
    <source>
        <dbReference type="EMBL" id="PRY84003.1"/>
    </source>
</evidence>
<evidence type="ECO:0000256" key="8">
    <source>
        <dbReference type="ARBA" id="ARBA00022833"/>
    </source>
</evidence>
<organism evidence="18 19">
    <name type="scientific">Alkalibacterium olivapovliticus</name>
    <dbReference type="NCBI Taxonomy" id="99907"/>
    <lineage>
        <taxon>Bacteria</taxon>
        <taxon>Bacillati</taxon>
        <taxon>Bacillota</taxon>
        <taxon>Bacilli</taxon>
        <taxon>Lactobacillales</taxon>
        <taxon>Carnobacteriaceae</taxon>
        <taxon>Alkalibacterium</taxon>
    </lineage>
</organism>
<dbReference type="Pfam" id="PF06827">
    <property type="entry name" value="zf-FPG_IleRS"/>
    <property type="match status" value="1"/>
</dbReference>
<evidence type="ECO:0000259" key="17">
    <source>
        <dbReference type="PROSITE" id="PS51068"/>
    </source>
</evidence>
<dbReference type="PANTHER" id="PTHR22993">
    <property type="entry name" value="FORMAMIDOPYRIMIDINE-DNA GLYCOSYLASE"/>
    <property type="match status" value="1"/>
</dbReference>
<dbReference type="AlphaFoldDB" id="A0A2T0WBB9"/>